<reference evidence="2 3" key="1">
    <citation type="journal article" date="2024" name="Microbiol. Resour. Announc.">
        <title>Genome annotations for the ascomycete fungi Trichoderma harzianum, Trichoderma aggressivum, and Purpureocillium lilacinum.</title>
        <authorList>
            <person name="Beijen E.P.W."/>
            <person name="Ohm R.A."/>
        </authorList>
    </citation>
    <scope>NUCLEOTIDE SEQUENCE [LARGE SCALE GENOMIC DNA]</scope>
    <source>
        <strain evidence="2 3">CBS 150709</strain>
    </source>
</reference>
<feature type="compositionally biased region" description="Low complexity" evidence="1">
    <location>
        <begin position="15"/>
        <end position="27"/>
    </location>
</feature>
<feature type="compositionally biased region" description="Basic and acidic residues" evidence="1">
    <location>
        <begin position="1"/>
        <end position="10"/>
    </location>
</feature>
<feature type="compositionally biased region" description="Polar residues" evidence="1">
    <location>
        <begin position="687"/>
        <end position="700"/>
    </location>
</feature>
<evidence type="ECO:0000256" key="1">
    <source>
        <dbReference type="SAM" id="MobiDB-lite"/>
    </source>
</evidence>
<dbReference type="Proteomes" id="UP001287286">
    <property type="component" value="Unassembled WGS sequence"/>
</dbReference>
<sequence>MGRDANEGMRGDGNGNTTATGAWVGGAQVDEGQGGKEEGGPPNPPLALTHPQPARETRRGLGGTVQQAQLVPPQLGGMEEGAAALAPPCAASVGGAPPRWWWWASRRGRTDGQPCPAAQATGRRGTMWMIWVYGQDGQGLHRGKARGGGESCTSTVSAHTGRLLGSVVRAPLHLTSPHASACWRGGWQAANGRLQLGWAGLGNVPTPRGPPGRPLEGDDGWPTGGLLVPSGCIDGARDVSRWCGLWAVDTSSEIALMTNSWGHLKRGWEAQAGPVWRWLALTGWAGCRVMSGYKLSPRWLGEEARAPREPQAFARSAACWQLPSGAKWAVADPWCQGLTCPPGVVTRPNQVPGKHSSRRSLCVVEDAAPLAQRARGSPAMIGRFRRRELRRELHDPGTRLARTQSRPLDRLLHDFFADCVCRETASFTVRQRRREFSIRPGGGEESGCFSLDSLHDCSLGRVRPILSQVGRPPRPVITASSPYPHPRRPYARPLAAVDGSEVAKPRCAASLEWCLALHRLASRCPVGLNPTEPPRAEAITRSGLRHQRISIPPTAASSQTSGPALGARAHWLVATVTGQQAREGGGLPSRRTRCIRAPAPHFHRRRGTTRWALVCMQSTPSRGREPAQDGITGPRRKLMSGPSPAQPSPASRRLPCPFGRGDLSVSRKGLDPRPCSSLAPMSFSRAWPSSPQTLPSVRSV</sequence>
<feature type="region of interest" description="Disordered" evidence="1">
    <location>
        <begin position="1"/>
        <end position="61"/>
    </location>
</feature>
<feature type="compositionally biased region" description="Low complexity" evidence="1">
    <location>
        <begin position="640"/>
        <end position="651"/>
    </location>
</feature>
<keyword evidence="3" id="KW-1185">Reference proteome</keyword>
<name>A0ABR0C9C7_PURLI</name>
<organism evidence="2 3">
    <name type="scientific">Purpureocillium lilacinum</name>
    <name type="common">Paecilomyces lilacinus</name>
    <dbReference type="NCBI Taxonomy" id="33203"/>
    <lineage>
        <taxon>Eukaryota</taxon>
        <taxon>Fungi</taxon>
        <taxon>Dikarya</taxon>
        <taxon>Ascomycota</taxon>
        <taxon>Pezizomycotina</taxon>
        <taxon>Sordariomycetes</taxon>
        <taxon>Hypocreomycetidae</taxon>
        <taxon>Hypocreales</taxon>
        <taxon>Ophiocordycipitaceae</taxon>
        <taxon>Purpureocillium</taxon>
    </lineage>
</organism>
<accession>A0ABR0C9C7</accession>
<feature type="region of interest" description="Disordered" evidence="1">
    <location>
        <begin position="617"/>
        <end position="700"/>
    </location>
</feature>
<gene>
    <name evidence="2" type="ORF">Purlil1_2705</name>
</gene>
<dbReference type="EMBL" id="JAWRVI010000007">
    <property type="protein sequence ID" value="KAK4092780.1"/>
    <property type="molecule type" value="Genomic_DNA"/>
</dbReference>
<comment type="caution">
    <text evidence="2">The sequence shown here is derived from an EMBL/GenBank/DDBJ whole genome shotgun (WGS) entry which is preliminary data.</text>
</comment>
<protein>
    <submittedName>
        <fullName evidence="2">Uncharacterized protein</fullName>
    </submittedName>
</protein>
<evidence type="ECO:0000313" key="3">
    <source>
        <dbReference type="Proteomes" id="UP001287286"/>
    </source>
</evidence>
<proteinExistence type="predicted"/>
<evidence type="ECO:0000313" key="2">
    <source>
        <dbReference type="EMBL" id="KAK4092780.1"/>
    </source>
</evidence>